<protein>
    <submittedName>
        <fullName evidence="1">Uncharacterized protein</fullName>
    </submittedName>
</protein>
<name>A0ABS3MC32_9BRAD</name>
<proteinExistence type="predicted"/>
<reference evidence="1" key="1">
    <citation type="journal article" date="2021" name="Int. J. Syst. Evol. Microbiol.">
        <title>Bradyrhizobium septentrionale sp. nov. (sv. septentrionale) and Bradyrhizobium quebecense sp. nov. (sv. septentrionale) associated with legumes native to Canada possess rearranged symbiosis genes and numerous insertion sequences.</title>
        <authorList>
            <person name="Bromfield E.S.P."/>
            <person name="Cloutier S."/>
        </authorList>
    </citation>
    <scope>NUCLEOTIDE SEQUENCE</scope>
    <source>
        <strain evidence="1">12S5</strain>
    </source>
</reference>
<comment type="caution">
    <text evidence="1">The sequence shown here is derived from an EMBL/GenBank/DDBJ whole genome shotgun (WGS) entry which is preliminary data.</text>
</comment>
<accession>A0ABS3MC32</accession>
<evidence type="ECO:0000313" key="1">
    <source>
        <dbReference type="EMBL" id="MBO1428978.1"/>
    </source>
</evidence>
<gene>
    <name evidence="1" type="ORF">J4P68_05980</name>
</gene>
<organism evidence="1 2">
    <name type="scientific">Bradyrhizobium quebecense</name>
    <dbReference type="NCBI Taxonomy" id="2748629"/>
    <lineage>
        <taxon>Bacteria</taxon>
        <taxon>Pseudomonadati</taxon>
        <taxon>Pseudomonadota</taxon>
        <taxon>Alphaproteobacteria</taxon>
        <taxon>Hyphomicrobiales</taxon>
        <taxon>Nitrobacteraceae</taxon>
        <taxon>Bradyrhizobium</taxon>
    </lineage>
</organism>
<sequence length="102" mass="11049">MNPKFPDQIPEQPASPMQRAAMIASRSPRMIGSLFAEWERSHGQLAAEHLGATASDMAALALCTRPRPASWANDIAEIAVACGIDESRLSEFLRQAIEIEGS</sequence>
<dbReference type="Proteomes" id="UP000692816">
    <property type="component" value="Unassembled WGS sequence"/>
</dbReference>
<evidence type="ECO:0000313" key="2">
    <source>
        <dbReference type="Proteomes" id="UP000692816"/>
    </source>
</evidence>
<dbReference type="EMBL" id="JAGEPA010000001">
    <property type="protein sequence ID" value="MBO1428978.1"/>
    <property type="molecule type" value="Genomic_DNA"/>
</dbReference>
<dbReference type="RefSeq" id="WP_207831160.1">
    <property type="nucleotide sequence ID" value="NZ_CP088282.1"/>
</dbReference>
<keyword evidence="2" id="KW-1185">Reference proteome</keyword>